<gene>
    <name evidence="9" type="primary">secD</name>
    <name evidence="10" type="synonym">secF</name>
    <name evidence="15" type="ORF">SAMN05661044_01651</name>
</gene>
<proteinExistence type="inferred from homology"/>
<dbReference type="Gene3D" id="3.30.70.3220">
    <property type="match status" value="1"/>
</dbReference>
<dbReference type="SUPFAM" id="SSF82866">
    <property type="entry name" value="Multidrug efflux transporter AcrB transmembrane domain"/>
    <property type="match status" value="2"/>
</dbReference>
<dbReference type="NCBIfam" id="NF009585">
    <property type="entry name" value="PRK13024.1-5"/>
    <property type="match status" value="1"/>
</dbReference>
<evidence type="ECO:0000256" key="2">
    <source>
        <dbReference type="ARBA" id="ARBA00022448"/>
    </source>
</evidence>
<dbReference type="GO" id="GO:0043952">
    <property type="term" value="P:protein transport by the Sec complex"/>
    <property type="evidence" value="ECO:0007669"/>
    <property type="project" value="UniProtKB-UniRule"/>
</dbReference>
<dbReference type="InterPro" id="IPR048631">
    <property type="entry name" value="SecD_1st"/>
</dbReference>
<comment type="subcellular location">
    <subcellularLocation>
        <location evidence="1 9">Cell membrane</location>
        <topology evidence="1 9">Multi-pass membrane protein</topology>
    </subcellularLocation>
</comment>
<feature type="domain" description="SecDF P1 head subdomain" evidence="14">
    <location>
        <begin position="393"/>
        <end position="498"/>
    </location>
</feature>
<evidence type="ECO:0000256" key="10">
    <source>
        <dbReference type="HAMAP-Rule" id="MF_01464"/>
    </source>
</evidence>
<evidence type="ECO:0000256" key="11">
    <source>
        <dbReference type="SAM" id="MobiDB-lite"/>
    </source>
</evidence>
<keyword evidence="4 9" id="KW-0812">Transmembrane</keyword>
<feature type="transmembrane region" description="Helical" evidence="9">
    <location>
        <begin position="883"/>
        <end position="904"/>
    </location>
</feature>
<accession>A0A1H7LEL8</accession>
<evidence type="ECO:0000259" key="14">
    <source>
        <dbReference type="Pfam" id="PF22599"/>
    </source>
</evidence>
<feature type="transmembrane region" description="Helical" evidence="9">
    <location>
        <begin position="642"/>
        <end position="667"/>
    </location>
</feature>
<dbReference type="Pfam" id="PF07549">
    <property type="entry name" value="Sec_GG"/>
    <property type="match status" value="1"/>
</dbReference>
<evidence type="ECO:0000259" key="13">
    <source>
        <dbReference type="Pfam" id="PF21760"/>
    </source>
</evidence>
<organism evidence="15 16">
    <name type="scientific">Olivibacter domesticus</name>
    <name type="common">Pseudosphingobacterium domesticum</name>
    <dbReference type="NCBI Taxonomy" id="407022"/>
    <lineage>
        <taxon>Bacteria</taxon>
        <taxon>Pseudomonadati</taxon>
        <taxon>Bacteroidota</taxon>
        <taxon>Sphingobacteriia</taxon>
        <taxon>Sphingobacteriales</taxon>
        <taxon>Sphingobacteriaceae</taxon>
        <taxon>Olivibacter</taxon>
    </lineage>
</organism>
<dbReference type="InterPro" id="IPR055344">
    <property type="entry name" value="SecD_SecF_C_bact"/>
</dbReference>
<dbReference type="NCBIfam" id="TIGR00966">
    <property type="entry name" value="transloc_SecF"/>
    <property type="match status" value="1"/>
</dbReference>
<dbReference type="PRINTS" id="PR01755">
    <property type="entry name" value="SECFTRNLCASE"/>
</dbReference>
<dbReference type="InterPro" id="IPR022813">
    <property type="entry name" value="SecD/SecF_arch_bac"/>
</dbReference>
<dbReference type="FunFam" id="1.20.1640.10:FF:000004">
    <property type="entry name" value="Protein translocase subunit SecD"/>
    <property type="match status" value="1"/>
</dbReference>
<dbReference type="GO" id="GO:0015450">
    <property type="term" value="F:protein-transporting ATPase activity"/>
    <property type="evidence" value="ECO:0007669"/>
    <property type="project" value="InterPro"/>
</dbReference>
<evidence type="ECO:0000313" key="15">
    <source>
        <dbReference type="EMBL" id="SEK97414.1"/>
    </source>
</evidence>
<comment type="similarity">
    <text evidence="10">Belongs to the SecD/SecF family. SecF subfamily.</text>
</comment>
<dbReference type="PANTHER" id="PTHR30081:SF1">
    <property type="entry name" value="PROTEIN TRANSLOCASE SUBUNIT SECD"/>
    <property type="match status" value="1"/>
</dbReference>
<evidence type="ECO:0000259" key="12">
    <source>
        <dbReference type="Pfam" id="PF02355"/>
    </source>
</evidence>
<dbReference type="STRING" id="407022.SAMN05661044_01651"/>
<dbReference type="InterPro" id="IPR022645">
    <property type="entry name" value="SecD/SecF_bac"/>
</dbReference>
<feature type="transmembrane region" description="Helical" evidence="9">
    <location>
        <begin position="7"/>
        <end position="27"/>
    </location>
</feature>
<feature type="domain" description="Protein translocase subunit SecDF P1" evidence="13">
    <location>
        <begin position="180"/>
        <end position="237"/>
    </location>
</feature>
<keyword evidence="5 9" id="KW-0653">Protein transport</keyword>
<evidence type="ECO:0000256" key="4">
    <source>
        <dbReference type="ARBA" id="ARBA00022692"/>
    </source>
</evidence>
<dbReference type="EMBL" id="FOAF01000001">
    <property type="protein sequence ID" value="SEK97414.1"/>
    <property type="molecule type" value="Genomic_DNA"/>
</dbReference>
<feature type="domain" description="Protein export membrane protein SecD/SecF C-terminal" evidence="12">
    <location>
        <begin position="800"/>
        <end position="988"/>
    </location>
</feature>
<protein>
    <recommendedName>
        <fullName evidence="9 10">Multifunctional fusion protein</fullName>
    </recommendedName>
    <domain>
        <recommendedName>
            <fullName evidence="9">Protein translocase subunit SecD</fullName>
        </recommendedName>
    </domain>
    <domain>
        <recommendedName>
            <fullName evidence="10">Protein-export membrane protein SecF</fullName>
        </recommendedName>
    </domain>
</protein>
<name>A0A1H7LEL8_OLID1</name>
<dbReference type="GO" id="GO:0005886">
    <property type="term" value="C:plasma membrane"/>
    <property type="evidence" value="ECO:0007669"/>
    <property type="project" value="UniProtKB-SubCell"/>
</dbReference>
<dbReference type="AlphaFoldDB" id="A0A1H7LEL8"/>
<feature type="domain" description="Protein export membrane protein SecD/SecF C-terminal" evidence="12">
    <location>
        <begin position="500"/>
        <end position="672"/>
    </location>
</feature>
<dbReference type="Pfam" id="PF02355">
    <property type="entry name" value="SecD_SecF_C"/>
    <property type="match status" value="2"/>
</dbReference>
<dbReference type="Gene3D" id="3.30.1360.200">
    <property type="match status" value="1"/>
</dbReference>
<dbReference type="NCBIfam" id="TIGR01129">
    <property type="entry name" value="secD"/>
    <property type="match status" value="1"/>
</dbReference>
<feature type="compositionally biased region" description="Low complexity" evidence="11">
    <location>
        <begin position="267"/>
        <end position="279"/>
    </location>
</feature>
<keyword evidence="6 9" id="KW-1133">Transmembrane helix</keyword>
<dbReference type="GO" id="GO:0006605">
    <property type="term" value="P:protein targeting"/>
    <property type="evidence" value="ECO:0007669"/>
    <property type="project" value="UniProtKB-UniRule"/>
</dbReference>
<feature type="transmembrane region" description="Helical" evidence="9">
    <location>
        <begin position="615"/>
        <end position="636"/>
    </location>
</feature>
<feature type="region of interest" description="Disordered" evidence="11">
    <location>
        <begin position="260"/>
        <end position="300"/>
    </location>
</feature>
<feature type="transmembrane region" description="Helical" evidence="9">
    <location>
        <begin position="573"/>
        <end position="594"/>
    </location>
</feature>
<evidence type="ECO:0000256" key="6">
    <source>
        <dbReference type="ARBA" id="ARBA00022989"/>
    </source>
</evidence>
<feature type="transmembrane region" description="Helical" evidence="9">
    <location>
        <begin position="702"/>
        <end position="719"/>
    </location>
</feature>
<dbReference type="Pfam" id="PF22599">
    <property type="entry name" value="SecDF_P1_head"/>
    <property type="match status" value="1"/>
</dbReference>
<feature type="transmembrane region" description="Helical" evidence="9">
    <location>
        <begin position="849"/>
        <end position="871"/>
    </location>
</feature>
<evidence type="ECO:0000256" key="8">
    <source>
        <dbReference type="ARBA" id="ARBA00023136"/>
    </source>
</evidence>
<keyword evidence="7 9" id="KW-0811">Translocation</keyword>
<feature type="transmembrane region" description="Helical" evidence="9">
    <location>
        <begin position="823"/>
        <end position="842"/>
    </location>
</feature>
<dbReference type="InterPro" id="IPR005791">
    <property type="entry name" value="SecD"/>
</dbReference>
<evidence type="ECO:0000256" key="3">
    <source>
        <dbReference type="ARBA" id="ARBA00022475"/>
    </source>
</evidence>
<dbReference type="Pfam" id="PF21760">
    <property type="entry name" value="SecD_1st"/>
    <property type="match status" value="1"/>
</dbReference>
<comment type="function">
    <text evidence="9">Part of the Sec protein translocase complex. Interacts with the SecYEG preprotein conducting channel. SecDF uses the proton motive force (PMF) to complete protein translocation after the ATP-dependent function of SecA.</text>
</comment>
<comment type="subunit">
    <text evidence="9">Forms a complex with SecF. Part of the essential Sec protein translocation apparatus which comprises SecA, SecYEG and auxiliary proteins SecDF. Other proteins may also be involved.</text>
</comment>
<keyword evidence="3 9" id="KW-1003">Cell membrane</keyword>
<dbReference type="RefSeq" id="WP_093321775.1">
    <property type="nucleotide sequence ID" value="NZ_FOAF01000001.1"/>
</dbReference>
<evidence type="ECO:0000256" key="7">
    <source>
        <dbReference type="ARBA" id="ARBA00023010"/>
    </source>
</evidence>
<comment type="similarity">
    <text evidence="9">Belongs to the SecD/SecF family. SecD subfamily.</text>
</comment>
<keyword evidence="8 9" id="KW-0472">Membrane</keyword>
<dbReference type="HAMAP" id="MF_01463_B">
    <property type="entry name" value="SecD_B"/>
    <property type="match status" value="1"/>
</dbReference>
<evidence type="ECO:0000313" key="16">
    <source>
        <dbReference type="Proteomes" id="UP000199421"/>
    </source>
</evidence>
<reference evidence="16" key="1">
    <citation type="submission" date="2016-10" db="EMBL/GenBank/DDBJ databases">
        <authorList>
            <person name="Varghese N."/>
            <person name="Submissions S."/>
        </authorList>
    </citation>
    <scope>NUCLEOTIDE SEQUENCE [LARGE SCALE GENOMIC DNA]</scope>
    <source>
        <strain evidence="16">DSM 18733</strain>
    </source>
</reference>
<dbReference type="InterPro" id="IPR005665">
    <property type="entry name" value="SecF_bac"/>
</dbReference>
<evidence type="ECO:0000256" key="1">
    <source>
        <dbReference type="ARBA" id="ARBA00004651"/>
    </source>
</evidence>
<dbReference type="GO" id="GO:0065002">
    <property type="term" value="P:intracellular protein transmembrane transport"/>
    <property type="evidence" value="ECO:0007669"/>
    <property type="project" value="UniProtKB-UniRule"/>
</dbReference>
<dbReference type="HAMAP" id="MF_01464_B">
    <property type="entry name" value="SecF_B"/>
    <property type="match status" value="1"/>
</dbReference>
<dbReference type="NCBIfam" id="TIGR00916">
    <property type="entry name" value="2A0604s01"/>
    <property type="match status" value="2"/>
</dbReference>
<feature type="transmembrane region" description="Helical" evidence="9">
    <location>
        <begin position="937"/>
        <end position="955"/>
    </location>
</feature>
<dbReference type="PANTHER" id="PTHR30081">
    <property type="entry name" value="PROTEIN-EXPORT MEMBRANE PROTEIN SEC"/>
    <property type="match status" value="1"/>
</dbReference>
<dbReference type="InterPro" id="IPR048634">
    <property type="entry name" value="SecD_SecF_C"/>
</dbReference>
<dbReference type="PROSITE" id="PS51257">
    <property type="entry name" value="PROKAR_LIPOPROTEIN"/>
    <property type="match status" value="1"/>
</dbReference>
<feature type="transmembrane region" description="Helical" evidence="9">
    <location>
        <begin position="544"/>
        <end position="567"/>
    </location>
</feature>
<dbReference type="InterPro" id="IPR022646">
    <property type="entry name" value="SecD/SecF_CS"/>
</dbReference>
<comment type="subunit">
    <text evidence="10">Forms a complex with SecD. Part of the essential Sec protein translocation apparatus which comprises SecA, SecYEG and auxiliary proteins SecDF. Other proteins may also be involved.</text>
</comment>
<dbReference type="Proteomes" id="UP000199421">
    <property type="component" value="Unassembled WGS sequence"/>
</dbReference>
<evidence type="ECO:0000256" key="5">
    <source>
        <dbReference type="ARBA" id="ARBA00022927"/>
    </source>
</evidence>
<evidence type="ECO:0000256" key="9">
    <source>
        <dbReference type="HAMAP-Rule" id="MF_01463"/>
    </source>
</evidence>
<sequence>MQGKGLINFFVILISIACLYSLSFTFVTRKVESDAVAYAKGDPAKERAYLDSMATVDVYNLGFAKFSYQYCKERELALGLDLKGGMNVTMEISLKELISNLADNTKDENFNKALDNAEARGKDSQKDFVSLFGEEFKKLNPNGKLATFFANKDNAVNNINSNSSDADILNFLQKESGSAIDRSFNILRTRIDKFGVTSPNIQRQQGTNRILIELPGVSDEQRVRKLLQGSAKLEFWETYDNTEIFPLLENINRTLASTLKKNDAKSDTATSDSTSKDSTQAGRLASLGGTANKAKTDSLKGDSSSLALQQAKNQNPLFAVLSPNVGQGAQGQQVLGQGPVVGYVLQKDTALINSYFSSAEIKSIIPGNVKLLWSVKPVSKETKMFQLFAVKPTGLDAGPVLTGNVISDARADVDQRTNNPQVEMVMNSEGAREWRKISAAAAAANPKKAIAIVLDNTVYSAPTVQDEIANGISSITGNFTFEDTQDLANVLKAGRLPAPAKIVEEAIVGPTLGQAAIDAGINSSVIGLVVVLVFMIFYYNRAGLVANIAVVFNVFFIMGILASLGAVLTLPGIAGIVLTMGTAVDANVLIYERIREELAMGKGIRQAISDGYKHALPSILDSQITTFLVGIILYLFGTGPILGFATTLMIGIITSLFTAIFITRIIFEWMIKKDMKITVSYPWSDHTMKNANFGFFTNRKKFYGLSVALMLISVISIFTKGFSLGVDFSGGRTYTVKYEKAVNLEDVRENLNGAFGITSEVKTFGTENQLRITTPFLIDQTDDAADKQVLDKLNEGLSKIQGNSYQIVSSQKVGPTIANDIKISAIYSVIFSIIVIALYILIRFRKWQYSIAAAISIAHDAIILLGIFSLFDGILPFSLDMDQHFIAAILTVLAYSINDTVVVFDRIREYLGIHRAKDETISHVVNTAINRTLSRTIITSLTIIFVMAVLFIFGGEVIRGFSFAILIGIILGTYSSIFLAAPIFADLQGDEPEKAKELDVNTSKLKPAKA</sequence>
<keyword evidence="16" id="KW-1185">Reference proteome</keyword>
<feature type="transmembrane region" description="Helical" evidence="9">
    <location>
        <begin position="519"/>
        <end position="539"/>
    </location>
</feature>
<comment type="caution">
    <text evidence="9">Lacks conserved residue(s) required for the propagation of feature annotation.</text>
</comment>
<keyword evidence="2 9" id="KW-0813">Transport</keyword>
<dbReference type="InterPro" id="IPR054384">
    <property type="entry name" value="SecDF_P1_head"/>
</dbReference>
<feature type="transmembrane region" description="Helical" evidence="9">
    <location>
        <begin position="961"/>
        <end position="985"/>
    </location>
</feature>
<dbReference type="Gene3D" id="1.20.1640.10">
    <property type="entry name" value="Multidrug efflux transporter AcrB transmembrane domain"/>
    <property type="match status" value="2"/>
</dbReference>
<dbReference type="OrthoDB" id="9805019at2"/>